<keyword evidence="9" id="KW-1185">Reference proteome</keyword>
<dbReference type="NCBIfam" id="TIGR01494">
    <property type="entry name" value="ATPase_P-type"/>
    <property type="match status" value="2"/>
</dbReference>
<dbReference type="Gene3D" id="2.70.150.10">
    <property type="entry name" value="Calcium-transporting ATPase, cytoplasmic transduction domain A"/>
    <property type="match status" value="1"/>
</dbReference>
<dbReference type="GO" id="GO:0016887">
    <property type="term" value="F:ATP hydrolysis activity"/>
    <property type="evidence" value="ECO:0007669"/>
    <property type="project" value="InterPro"/>
</dbReference>
<comment type="subcellular location">
    <subcellularLocation>
        <location evidence="1">Cell membrane</location>
        <topology evidence="1">Multi-pass membrane protein</topology>
    </subcellularLocation>
</comment>
<dbReference type="AlphaFoldDB" id="A0AA43RHC8"/>
<dbReference type="Pfam" id="PF00122">
    <property type="entry name" value="E1-E2_ATPase"/>
    <property type="match status" value="1"/>
</dbReference>
<feature type="transmembrane region" description="Helical" evidence="6">
    <location>
        <begin position="723"/>
        <end position="741"/>
    </location>
</feature>
<feature type="transmembrane region" description="Helical" evidence="6">
    <location>
        <begin position="753"/>
        <end position="772"/>
    </location>
</feature>
<evidence type="ECO:0000256" key="3">
    <source>
        <dbReference type="ARBA" id="ARBA00022967"/>
    </source>
</evidence>
<dbReference type="SUPFAM" id="SSF81653">
    <property type="entry name" value="Calcium ATPase, transduction domain A"/>
    <property type="match status" value="1"/>
</dbReference>
<keyword evidence="2 6" id="KW-0812">Transmembrane</keyword>
<feature type="transmembrane region" description="Helical" evidence="6">
    <location>
        <begin position="627"/>
        <end position="646"/>
    </location>
</feature>
<feature type="transmembrane region" description="Helical" evidence="6">
    <location>
        <begin position="658"/>
        <end position="682"/>
    </location>
</feature>
<dbReference type="InterPro" id="IPR036412">
    <property type="entry name" value="HAD-like_sf"/>
</dbReference>
<gene>
    <name evidence="8" type="ORF">Q3982_00830</name>
</gene>
<dbReference type="InterPro" id="IPR044492">
    <property type="entry name" value="P_typ_ATPase_HD_dom"/>
</dbReference>
<dbReference type="SUPFAM" id="SSF81665">
    <property type="entry name" value="Calcium ATPase, transmembrane domain M"/>
    <property type="match status" value="1"/>
</dbReference>
<dbReference type="InterPro" id="IPR059000">
    <property type="entry name" value="ATPase_P-type_domA"/>
</dbReference>
<dbReference type="PANTHER" id="PTHR42861">
    <property type="entry name" value="CALCIUM-TRANSPORTING ATPASE"/>
    <property type="match status" value="1"/>
</dbReference>
<name>A0AA43RHC8_9ACTN</name>
<dbReference type="Proteomes" id="UP001168575">
    <property type="component" value="Unassembled WGS sequence"/>
</dbReference>
<dbReference type="GO" id="GO:0005886">
    <property type="term" value="C:plasma membrane"/>
    <property type="evidence" value="ECO:0007669"/>
    <property type="project" value="UniProtKB-SubCell"/>
</dbReference>
<accession>A0AA43RHC8</accession>
<dbReference type="EMBL" id="JAUMVS010000006">
    <property type="protein sequence ID" value="MDO4841208.1"/>
    <property type="molecule type" value="Genomic_DNA"/>
</dbReference>
<feature type="transmembrane region" description="Helical" evidence="6">
    <location>
        <begin position="65"/>
        <end position="83"/>
    </location>
</feature>
<comment type="caution">
    <text evidence="8">The sequence shown here is derived from an EMBL/GenBank/DDBJ whole genome shotgun (WGS) entry which is preliminary data.</text>
</comment>
<evidence type="ECO:0000256" key="5">
    <source>
        <dbReference type="ARBA" id="ARBA00023136"/>
    </source>
</evidence>
<dbReference type="Gene3D" id="1.20.1110.10">
    <property type="entry name" value="Calcium-transporting ATPase, transmembrane domain"/>
    <property type="match status" value="1"/>
</dbReference>
<evidence type="ECO:0000256" key="6">
    <source>
        <dbReference type="SAM" id="Phobius"/>
    </source>
</evidence>
<dbReference type="InterPro" id="IPR008250">
    <property type="entry name" value="ATPase_P-typ_transduc_dom_A_sf"/>
</dbReference>
<keyword evidence="4 6" id="KW-1133">Transmembrane helix</keyword>
<dbReference type="InterPro" id="IPR001757">
    <property type="entry name" value="P_typ_ATPase"/>
</dbReference>
<feature type="transmembrane region" description="Helical" evidence="6">
    <location>
        <begin position="211"/>
        <end position="228"/>
    </location>
</feature>
<feature type="transmembrane region" description="Helical" evidence="6">
    <location>
        <begin position="41"/>
        <end position="59"/>
    </location>
</feature>
<dbReference type="PRINTS" id="PR00119">
    <property type="entry name" value="CATATPASE"/>
</dbReference>
<protein>
    <submittedName>
        <fullName evidence="8">HAD-IC family P-type ATPase</fullName>
    </submittedName>
</protein>
<evidence type="ECO:0000313" key="8">
    <source>
        <dbReference type="EMBL" id="MDO4841208.1"/>
    </source>
</evidence>
<dbReference type="InterPro" id="IPR023298">
    <property type="entry name" value="ATPase_P-typ_TM_dom_sf"/>
</dbReference>
<feature type="domain" description="P-type ATPase A" evidence="7">
    <location>
        <begin position="97"/>
        <end position="194"/>
    </location>
</feature>
<dbReference type="InterPro" id="IPR023299">
    <property type="entry name" value="ATPase_P-typ_cyto_dom_N"/>
</dbReference>
<evidence type="ECO:0000313" key="9">
    <source>
        <dbReference type="Proteomes" id="UP001168575"/>
    </source>
</evidence>
<dbReference type="InterPro" id="IPR018303">
    <property type="entry name" value="ATPase_P-typ_P_site"/>
</dbReference>
<keyword evidence="5 6" id="KW-0472">Membrane</keyword>
<organism evidence="8 9">
    <name type="scientific">Phoenicibacter congonensis</name>
    <dbReference type="NCBI Taxonomy" id="1944646"/>
    <lineage>
        <taxon>Bacteria</taxon>
        <taxon>Bacillati</taxon>
        <taxon>Actinomycetota</taxon>
        <taxon>Coriobacteriia</taxon>
        <taxon>Eggerthellales</taxon>
        <taxon>Eggerthellaceae</taxon>
        <taxon>Phoenicibacter</taxon>
    </lineage>
</organism>
<dbReference type="SUPFAM" id="SSF56784">
    <property type="entry name" value="HAD-like"/>
    <property type="match status" value="1"/>
</dbReference>
<feature type="transmembrane region" description="Helical" evidence="6">
    <location>
        <begin position="694"/>
        <end position="716"/>
    </location>
</feature>
<dbReference type="Gene3D" id="3.40.1110.10">
    <property type="entry name" value="Calcium-transporting ATPase, cytoplasmic domain N"/>
    <property type="match status" value="1"/>
</dbReference>
<keyword evidence="3" id="KW-1278">Translocase</keyword>
<feature type="transmembrane region" description="Helical" evidence="6">
    <location>
        <begin position="599"/>
        <end position="621"/>
    </location>
</feature>
<dbReference type="SFLD" id="SFLDG00002">
    <property type="entry name" value="C1.7:_P-type_atpase_like"/>
    <property type="match status" value="1"/>
</dbReference>
<evidence type="ECO:0000259" key="7">
    <source>
        <dbReference type="Pfam" id="PF00122"/>
    </source>
</evidence>
<dbReference type="GO" id="GO:0005524">
    <property type="term" value="F:ATP binding"/>
    <property type="evidence" value="ECO:0007669"/>
    <property type="project" value="InterPro"/>
</dbReference>
<reference evidence="8" key="1">
    <citation type="submission" date="2023-07" db="EMBL/GenBank/DDBJ databases">
        <title>Between Cages and Wild: Unraveling the Impact of Captivity on Animal Microbiomes and Antimicrobial Resistance.</title>
        <authorList>
            <person name="Schmartz G.P."/>
            <person name="Rehner J."/>
            <person name="Schuff M.J."/>
            <person name="Becker S.L."/>
            <person name="Kravczyk M."/>
            <person name="Gurevich A."/>
            <person name="Francke R."/>
            <person name="Mueller R."/>
            <person name="Keller V."/>
            <person name="Keller A."/>
        </authorList>
    </citation>
    <scope>NUCLEOTIDE SEQUENCE</scope>
    <source>
        <strain evidence="8">S12M_St_49</strain>
    </source>
</reference>
<feature type="transmembrane region" description="Helical" evidence="6">
    <location>
        <begin position="248"/>
        <end position="273"/>
    </location>
</feature>
<evidence type="ECO:0000256" key="2">
    <source>
        <dbReference type="ARBA" id="ARBA00022692"/>
    </source>
</evidence>
<dbReference type="InterPro" id="IPR023214">
    <property type="entry name" value="HAD_sf"/>
</dbReference>
<sequence>MNNEMQGLSSQEVAERVEKGLVNTDDNSNARSYGEIFKTNICTLFNLVNVILAVCVFVTGEYKNMLFMAIIITNVLIGIVQEIRSKITTDKLAIVVASHVTAMRDGKECEIDPAELVIDDIIKLSRGEQIPTDCTVIESSCQVNESLLTGESDLITKSIGDELMSGSFVNSGQVWARVHHVGKDNYAAKITNAAKAKQELNSEIMKSLNAIIKYVSIILIPVGILLFSKSYFMDGIDYNDSVLSTVSALIGMIPEGLILLTSTVLAVSVVRLAGKQVLVQKLYCIETLARVDTLCLDKTGTITSGKMTVANVLPIGDVTQDEVDTAFKSLVTSDTDKNETAMAIDKHYAELPNINTLKAKSIAPFSSDNKWSGATFENEKSYCMGAAQFVLAGHDDKFQAIAEKLDELTADSRVLLLARVDKFVDCDGVPKFGGTPEPIGFICIADEIRDNAAQTIAYFAEQGVDVKVISGDDPHTVSGIAAKVGIKNADKYVDATTLKTEEDIKNAVFNHSVLGRVKPEQKQMFVNALKEGHRTVAMTGDGVNDVMALKAADCSVVMAAGSDAARNVAHLVLVDNNFAHMPEVVAEGRRSINNLQRSGSLFLVKTIMSLVLSVLFVLLPWQYPFEPIQMTVFSCTCVGIPSFILALEPNHDVVRGHFLANCIVKSFPGAFCAILGILAISVVGNCFLDLSINQIQTCSLIALCFLGVLLIVRISIPYTPIRAVLTACILLALCFIFTFMRPIFDIAVITPEMAILLISICAINFVLYNLLFNRLVAWQKRSIIEEQQGIDNHMTRMFKRYF</sequence>
<dbReference type="Gene3D" id="3.40.50.1000">
    <property type="entry name" value="HAD superfamily/HAD-like"/>
    <property type="match status" value="1"/>
</dbReference>
<dbReference type="Pfam" id="PF00702">
    <property type="entry name" value="Hydrolase"/>
    <property type="match status" value="1"/>
</dbReference>
<proteinExistence type="predicted"/>
<dbReference type="SFLD" id="SFLDF00027">
    <property type="entry name" value="p-type_atpase"/>
    <property type="match status" value="1"/>
</dbReference>
<dbReference type="SFLD" id="SFLDS00003">
    <property type="entry name" value="Haloacid_Dehalogenase"/>
    <property type="match status" value="1"/>
</dbReference>
<evidence type="ECO:0000256" key="4">
    <source>
        <dbReference type="ARBA" id="ARBA00022989"/>
    </source>
</evidence>
<evidence type="ECO:0000256" key="1">
    <source>
        <dbReference type="ARBA" id="ARBA00004651"/>
    </source>
</evidence>
<dbReference type="PROSITE" id="PS00154">
    <property type="entry name" value="ATPASE_E1_E2"/>
    <property type="match status" value="1"/>
</dbReference>